<dbReference type="SUPFAM" id="SSF47789">
    <property type="entry name" value="C-terminal domain of RNA polymerase alpha subunit"/>
    <property type="match status" value="1"/>
</dbReference>
<dbReference type="EMBL" id="LWBO01000044">
    <property type="protein sequence ID" value="OQP42635.1"/>
    <property type="molecule type" value="Genomic_DNA"/>
</dbReference>
<reference evidence="3 4" key="1">
    <citation type="submission" date="2016-04" db="EMBL/GenBank/DDBJ databases">
        <authorList>
            <person name="Chen L."/>
            <person name="Zhuang W."/>
            <person name="Wang G."/>
        </authorList>
    </citation>
    <scope>NUCLEOTIDE SEQUENCE [LARGE SCALE GENOMIC DNA]</scope>
    <source>
        <strain evidence="4">GR20</strain>
    </source>
</reference>
<evidence type="ECO:0008006" key="5">
    <source>
        <dbReference type="Google" id="ProtNLM"/>
    </source>
</evidence>
<sequence>MKVFISWSGERSRQVAELLNVWIQCVLQAVDPWLSTKDIDKGSLWFSEITNQLSSTQNGIVCLTKANLSNPWILFESGALAKGLTSNRVYIFLVDLKPNDVKDPLAQFNHTMPSREGVFQLIRSINNGLGEKALRENIIANVYETYWPQFEKGFKEILSNTPEEEIKEERPKEDLLNEILYSVRAIDKRLRKVEDTEQKISDSVKPRYLNFKSDSNIEFGEMGDRPIEDLELSVHLFNFLKSQKINTVKDIRNVDTTKLDNVALKHELIRVLTRLINLNKEN</sequence>
<dbReference type="Proteomes" id="UP000192277">
    <property type="component" value="Unassembled WGS sequence"/>
</dbReference>
<gene>
    <name evidence="3" type="ORF">A4D02_13810</name>
</gene>
<dbReference type="RefSeq" id="WP_014220943.1">
    <property type="nucleotide sequence ID" value="NZ_LWBO01000044.1"/>
</dbReference>
<dbReference type="SUPFAM" id="SSF52200">
    <property type="entry name" value="Toll/Interleukin receptor TIR domain"/>
    <property type="match status" value="1"/>
</dbReference>
<keyword evidence="4" id="KW-1185">Reference proteome</keyword>
<dbReference type="Pfam" id="PF03118">
    <property type="entry name" value="RNA_pol_A_CTD"/>
    <property type="match status" value="1"/>
</dbReference>
<evidence type="ECO:0000259" key="2">
    <source>
        <dbReference type="Pfam" id="PF13676"/>
    </source>
</evidence>
<name>A0ABX3NQB8_9BACT</name>
<protein>
    <recommendedName>
        <fullName evidence="5">TIR domain-containing protein</fullName>
    </recommendedName>
</protein>
<evidence type="ECO:0000313" key="3">
    <source>
        <dbReference type="EMBL" id="OQP42635.1"/>
    </source>
</evidence>
<evidence type="ECO:0000259" key="1">
    <source>
        <dbReference type="Pfam" id="PF03118"/>
    </source>
</evidence>
<dbReference type="Pfam" id="PF13676">
    <property type="entry name" value="TIR_2"/>
    <property type="match status" value="1"/>
</dbReference>
<proteinExistence type="predicted"/>
<dbReference type="InterPro" id="IPR011260">
    <property type="entry name" value="RNAP_asu_C"/>
</dbReference>
<dbReference type="InterPro" id="IPR035897">
    <property type="entry name" value="Toll_tir_struct_dom_sf"/>
</dbReference>
<comment type="caution">
    <text evidence="3">The sequence shown here is derived from an EMBL/GenBank/DDBJ whole genome shotgun (WGS) entry which is preliminary data.</text>
</comment>
<evidence type="ECO:0000313" key="4">
    <source>
        <dbReference type="Proteomes" id="UP000192277"/>
    </source>
</evidence>
<feature type="domain" description="RNA polymerase alpha subunit C-terminal" evidence="1">
    <location>
        <begin position="224"/>
        <end position="262"/>
    </location>
</feature>
<dbReference type="Gene3D" id="1.10.150.20">
    <property type="entry name" value="5' to 3' exonuclease, C-terminal subdomain"/>
    <property type="match status" value="1"/>
</dbReference>
<dbReference type="Gene3D" id="3.40.50.10140">
    <property type="entry name" value="Toll/interleukin-1 receptor homology (TIR) domain"/>
    <property type="match status" value="1"/>
</dbReference>
<feature type="domain" description="TIR" evidence="2">
    <location>
        <begin position="3"/>
        <end position="108"/>
    </location>
</feature>
<accession>A0ABX3NQB8</accession>
<organism evidence="3 4">
    <name type="scientific">Niastella koreensis</name>
    <dbReference type="NCBI Taxonomy" id="354356"/>
    <lineage>
        <taxon>Bacteria</taxon>
        <taxon>Pseudomonadati</taxon>
        <taxon>Bacteroidota</taxon>
        <taxon>Chitinophagia</taxon>
        <taxon>Chitinophagales</taxon>
        <taxon>Chitinophagaceae</taxon>
        <taxon>Niastella</taxon>
    </lineage>
</organism>
<dbReference type="InterPro" id="IPR000157">
    <property type="entry name" value="TIR_dom"/>
</dbReference>